<dbReference type="RefSeq" id="WP_169162559.1">
    <property type="nucleotide sequence ID" value="NZ_JABBFW010000020.1"/>
</dbReference>
<keyword evidence="5" id="KW-1185">Reference proteome</keyword>
<dbReference type="SUPFAM" id="SSF52402">
    <property type="entry name" value="Adenine nucleotide alpha hydrolases-like"/>
    <property type="match status" value="1"/>
</dbReference>
<dbReference type="Gene3D" id="3.40.50.620">
    <property type="entry name" value="HUPs"/>
    <property type="match status" value="1"/>
</dbReference>
<dbReference type="PIRSF" id="PIRSF006276">
    <property type="entry name" value="UspA"/>
    <property type="match status" value="1"/>
</dbReference>
<dbReference type="InterPro" id="IPR014729">
    <property type="entry name" value="Rossmann-like_a/b/a_fold"/>
</dbReference>
<keyword evidence="2" id="KW-0963">Cytoplasm</keyword>
<accession>A0A848FHI9</accession>
<dbReference type="AlphaFoldDB" id="A0A848FHI9"/>
<gene>
    <name evidence="4" type="ORF">HHL10_22065</name>
</gene>
<dbReference type="InterPro" id="IPR006016">
    <property type="entry name" value="UspA"/>
</dbReference>
<protein>
    <recommendedName>
        <fullName evidence="2">Universal stress protein</fullName>
    </recommendedName>
</protein>
<organism evidence="4 5">
    <name type="scientific">Azohydromonas caseinilytica</name>
    <dbReference type="NCBI Taxonomy" id="2728836"/>
    <lineage>
        <taxon>Bacteria</taxon>
        <taxon>Pseudomonadati</taxon>
        <taxon>Pseudomonadota</taxon>
        <taxon>Betaproteobacteria</taxon>
        <taxon>Burkholderiales</taxon>
        <taxon>Sphaerotilaceae</taxon>
        <taxon>Azohydromonas</taxon>
    </lineage>
</organism>
<name>A0A848FHI9_9BURK</name>
<evidence type="ECO:0000256" key="1">
    <source>
        <dbReference type="ARBA" id="ARBA00008791"/>
    </source>
</evidence>
<dbReference type="PANTHER" id="PTHR46268:SF6">
    <property type="entry name" value="UNIVERSAL STRESS PROTEIN UP12"/>
    <property type="match status" value="1"/>
</dbReference>
<dbReference type="PRINTS" id="PR01438">
    <property type="entry name" value="UNVRSLSTRESS"/>
</dbReference>
<evidence type="ECO:0000259" key="3">
    <source>
        <dbReference type="Pfam" id="PF00582"/>
    </source>
</evidence>
<dbReference type="EMBL" id="JABBFW010000020">
    <property type="protein sequence ID" value="NML17660.1"/>
    <property type="molecule type" value="Genomic_DNA"/>
</dbReference>
<dbReference type="CDD" id="cd00293">
    <property type="entry name" value="USP-like"/>
    <property type="match status" value="1"/>
</dbReference>
<sequence>MYARVLVPIDGSAASGRALREALELARHLGAMLVLLHVVDAYNLLLGSDTQTGFDAARLAMLEHGKALLEQHRQVVDAAGVSCEVVLREVLSSRISSAILEEARTRQCDLIVMGMHGRNGRTRLALGTDTEHVLRGARIPVLLVCAEAPEP</sequence>
<comment type="subcellular location">
    <subcellularLocation>
        <location evidence="2">Cytoplasm</location>
    </subcellularLocation>
</comment>
<evidence type="ECO:0000313" key="4">
    <source>
        <dbReference type="EMBL" id="NML17660.1"/>
    </source>
</evidence>
<comment type="caution">
    <text evidence="4">The sequence shown here is derived from an EMBL/GenBank/DDBJ whole genome shotgun (WGS) entry which is preliminary data.</text>
</comment>
<comment type="similarity">
    <text evidence="1 2">Belongs to the universal stress protein A family.</text>
</comment>
<dbReference type="Pfam" id="PF00582">
    <property type="entry name" value="Usp"/>
    <property type="match status" value="1"/>
</dbReference>
<dbReference type="GO" id="GO:0005737">
    <property type="term" value="C:cytoplasm"/>
    <property type="evidence" value="ECO:0007669"/>
    <property type="project" value="UniProtKB-SubCell"/>
</dbReference>
<dbReference type="Proteomes" id="UP000574067">
    <property type="component" value="Unassembled WGS sequence"/>
</dbReference>
<evidence type="ECO:0000256" key="2">
    <source>
        <dbReference type="PIRNR" id="PIRNR006276"/>
    </source>
</evidence>
<dbReference type="InterPro" id="IPR006015">
    <property type="entry name" value="Universal_stress_UspA"/>
</dbReference>
<reference evidence="4 5" key="1">
    <citation type="submission" date="2020-04" db="EMBL/GenBank/DDBJ databases">
        <title>Azohydromonas sp. isolated from soil.</title>
        <authorList>
            <person name="Dahal R.H."/>
        </authorList>
    </citation>
    <scope>NUCLEOTIDE SEQUENCE [LARGE SCALE GENOMIC DNA]</scope>
    <source>
        <strain evidence="4 5">G-1-1-14</strain>
    </source>
</reference>
<evidence type="ECO:0000313" key="5">
    <source>
        <dbReference type="Proteomes" id="UP000574067"/>
    </source>
</evidence>
<dbReference type="PANTHER" id="PTHR46268">
    <property type="entry name" value="STRESS RESPONSE PROTEIN NHAX"/>
    <property type="match status" value="1"/>
</dbReference>
<proteinExistence type="inferred from homology"/>
<feature type="domain" description="UspA" evidence="3">
    <location>
        <begin position="1"/>
        <end position="144"/>
    </location>
</feature>